<name>A0A6S7LRZ6_PARCT</name>
<reference evidence="1" key="1">
    <citation type="submission" date="2020-04" db="EMBL/GenBank/DDBJ databases">
        <authorList>
            <person name="Alioto T."/>
            <person name="Alioto T."/>
            <person name="Gomez Garrido J."/>
        </authorList>
    </citation>
    <scope>NUCLEOTIDE SEQUENCE</scope>
    <source>
        <strain evidence="1">A484AB</strain>
    </source>
</reference>
<organism evidence="1 2">
    <name type="scientific">Paramuricea clavata</name>
    <name type="common">Red gorgonian</name>
    <name type="synonym">Violescent sea-whip</name>
    <dbReference type="NCBI Taxonomy" id="317549"/>
    <lineage>
        <taxon>Eukaryota</taxon>
        <taxon>Metazoa</taxon>
        <taxon>Cnidaria</taxon>
        <taxon>Anthozoa</taxon>
        <taxon>Octocorallia</taxon>
        <taxon>Malacalcyonacea</taxon>
        <taxon>Plexauridae</taxon>
        <taxon>Paramuricea</taxon>
    </lineage>
</organism>
<proteinExistence type="predicted"/>
<dbReference type="Proteomes" id="UP001152795">
    <property type="component" value="Unassembled WGS sequence"/>
</dbReference>
<evidence type="ECO:0000313" key="2">
    <source>
        <dbReference type="Proteomes" id="UP001152795"/>
    </source>
</evidence>
<evidence type="ECO:0000313" key="1">
    <source>
        <dbReference type="EMBL" id="CAB4040369.1"/>
    </source>
</evidence>
<protein>
    <submittedName>
        <fullName evidence="1">Uncharacterized protein</fullName>
    </submittedName>
</protein>
<keyword evidence="2" id="KW-1185">Reference proteome</keyword>
<gene>
    <name evidence="1" type="ORF">PACLA_8A079036</name>
</gene>
<dbReference type="AlphaFoldDB" id="A0A6S7LRZ6"/>
<accession>A0A6S7LRZ6</accession>
<comment type="caution">
    <text evidence="1">The sequence shown here is derived from an EMBL/GenBank/DDBJ whole genome shotgun (WGS) entry which is preliminary data.</text>
</comment>
<sequence>MYILWLLRHYCVPINTEQDSGTLRYPQPKPVFESQLKLDKNLERNFKMMFKVLLIFAAVCASGNGQNGIPCPCVSVLKALDLIIRGLVPSDDERMGNSIIPVEKH</sequence>
<dbReference type="EMBL" id="CACRXK020026700">
    <property type="protein sequence ID" value="CAB4040369.1"/>
    <property type="molecule type" value="Genomic_DNA"/>
</dbReference>